<dbReference type="Proteomes" id="UP000815260">
    <property type="component" value="Chromosome 5A"/>
</dbReference>
<reference evidence="1" key="1">
    <citation type="journal article" date="2017" name="Gigascience">
        <title>The first near-complete assembly of the hexaploid bread wheat genome, Triticum aestivum.</title>
        <authorList>
            <person name="Zimin A.V."/>
            <person name="Puiu D."/>
            <person name="Hall R."/>
            <person name="Kingan S."/>
            <person name="Clavijo B.J."/>
            <person name="Salzberg S.L."/>
        </authorList>
    </citation>
    <scope>NUCLEOTIDE SEQUENCE</scope>
    <source>
        <tissue evidence="1">Leaf</tissue>
    </source>
</reference>
<organism evidence="1">
    <name type="scientific">Triticum aestivum</name>
    <name type="common">Wheat</name>
    <dbReference type="NCBI Taxonomy" id="4565"/>
    <lineage>
        <taxon>Eukaryota</taxon>
        <taxon>Viridiplantae</taxon>
        <taxon>Streptophyta</taxon>
        <taxon>Embryophyta</taxon>
        <taxon>Tracheophyta</taxon>
        <taxon>Spermatophyta</taxon>
        <taxon>Magnoliopsida</taxon>
        <taxon>Liliopsida</taxon>
        <taxon>Poales</taxon>
        <taxon>Poaceae</taxon>
        <taxon>BOP clade</taxon>
        <taxon>Pooideae</taxon>
        <taxon>Triticodae</taxon>
        <taxon>Triticeae</taxon>
        <taxon>Triticinae</taxon>
        <taxon>Triticum</taxon>
    </lineage>
</organism>
<accession>A0A9R1HAJ7</accession>
<dbReference type="AlphaFoldDB" id="A0A9R1HAJ7"/>
<reference evidence="1" key="2">
    <citation type="submission" date="2020-03" db="EMBL/GenBank/DDBJ databases">
        <title>The second near-complete assembly of the hexaploid bread wheat (Triticum aestivum) genome.</title>
        <authorList>
            <person name="Zimin A.V."/>
            <person name="Puiu D."/>
            <person name="Shumante A."/>
            <person name="Alonge M."/>
            <person name="Salzberg S.L."/>
        </authorList>
    </citation>
    <scope>NUCLEOTIDE SEQUENCE</scope>
    <source>
        <tissue evidence="1">Leaf</tissue>
    </source>
</reference>
<feature type="non-terminal residue" evidence="1">
    <location>
        <position position="27"/>
    </location>
</feature>
<feature type="non-terminal residue" evidence="1">
    <location>
        <position position="1"/>
    </location>
</feature>
<proteinExistence type="predicted"/>
<name>A0A9R1HAJ7_WHEAT</name>
<protein>
    <submittedName>
        <fullName evidence="1">Uncharacterized protein</fullName>
    </submittedName>
</protein>
<comment type="caution">
    <text evidence="1">The sequence shown here is derived from an EMBL/GenBank/DDBJ whole genome shotgun (WGS) entry which is preliminary data.</text>
</comment>
<dbReference type="EMBL" id="CM022223">
    <property type="protein sequence ID" value="KAF7061337.1"/>
    <property type="molecule type" value="Genomic_DNA"/>
</dbReference>
<evidence type="ECO:0000313" key="1">
    <source>
        <dbReference type="EMBL" id="KAF7061337.1"/>
    </source>
</evidence>
<sequence>DEAEKAHPDIFNIPLQVFENGHLTGSH</sequence>
<gene>
    <name evidence="1" type="ORF">CFC21_068036</name>
</gene>